<dbReference type="PANTHER" id="PTHR34591">
    <property type="entry name" value="OS03G0653100 PROTEIN-RELATED"/>
    <property type="match status" value="1"/>
</dbReference>
<comment type="caution">
    <text evidence="2">The sequence shown here is derived from an EMBL/GenBank/DDBJ whole genome shotgun (WGS) entry which is preliminary data.</text>
</comment>
<protein>
    <recommendedName>
        <fullName evidence="1">F-box domain-containing protein</fullName>
    </recommendedName>
</protein>
<dbReference type="EMBL" id="BQKI01000023">
    <property type="protein sequence ID" value="GJN12515.1"/>
    <property type="molecule type" value="Genomic_DNA"/>
</dbReference>
<dbReference type="Pfam" id="PF00646">
    <property type="entry name" value="F-box"/>
    <property type="match status" value="1"/>
</dbReference>
<evidence type="ECO:0000313" key="2">
    <source>
        <dbReference type="EMBL" id="GJN12515.1"/>
    </source>
</evidence>
<reference evidence="2" key="1">
    <citation type="journal article" date="2018" name="DNA Res.">
        <title>Multiple hybrid de novo genome assembly of finger millet, an orphan allotetraploid crop.</title>
        <authorList>
            <person name="Hatakeyama M."/>
            <person name="Aluri S."/>
            <person name="Balachadran M.T."/>
            <person name="Sivarajan S.R."/>
            <person name="Patrignani A."/>
            <person name="Gruter S."/>
            <person name="Poveda L."/>
            <person name="Shimizu-Inatsugi R."/>
            <person name="Baeten J."/>
            <person name="Francoijs K.J."/>
            <person name="Nataraja K.N."/>
            <person name="Reddy Y.A.N."/>
            <person name="Phadnis S."/>
            <person name="Ravikumar R.L."/>
            <person name="Schlapbach R."/>
            <person name="Sreeman S.M."/>
            <person name="Shimizu K.K."/>
        </authorList>
    </citation>
    <scope>NUCLEOTIDE SEQUENCE</scope>
</reference>
<feature type="domain" description="F-box" evidence="1">
    <location>
        <begin position="13"/>
        <end position="53"/>
    </location>
</feature>
<dbReference type="InterPro" id="IPR036047">
    <property type="entry name" value="F-box-like_dom_sf"/>
</dbReference>
<accession>A0AAV5DPW0</accession>
<dbReference type="SMART" id="SM00256">
    <property type="entry name" value="FBOX"/>
    <property type="match status" value="1"/>
</dbReference>
<dbReference type="Proteomes" id="UP001054889">
    <property type="component" value="Unassembled WGS sequence"/>
</dbReference>
<gene>
    <name evidence="2" type="primary">ga30798</name>
    <name evidence="2" type="ORF">PR202_ga30798</name>
</gene>
<dbReference type="Gene3D" id="1.20.1280.50">
    <property type="match status" value="1"/>
</dbReference>
<dbReference type="PANTHER" id="PTHR34591:SF29">
    <property type="entry name" value="F-BOX DOMAIN-CONTAINING PROTEIN"/>
    <property type="match status" value="1"/>
</dbReference>
<sequence length="380" mass="43524">MEGKRIYSLWRLLPDDMLADVLRRAAPRDLGVSRCVCRAWRALVDDRRLLRADLLPLSLAGLFIDYSGLPYTNFLARPSSANTTTPYPAALHQRRGPLQTASLSVFSSRTGQWDERKFVRENEAAGTAADVEEEPLKAKRKAVCWRGALYVHCQMDIIMRISLSDNKYRVIKPPRDLNMSEYRALHLGKSEKGVYSASLEGREHRLRVWLLHESPQDNKTKWIVKHDTGRGLTVPSLNLDQPAYHGPWIFDGGCCDNHGGSNDEAQQNQIVGWNSDDDEALPFQTPQVDDRNTETNHRYVSIEILGFHPFREIVFLHRSWSRGLAYHLNSSRLEDLGNVCPKDDTLFYEELGYIECAFPYTPCLMAEFSQQYLEFSDDED</sequence>
<evidence type="ECO:0000313" key="3">
    <source>
        <dbReference type="Proteomes" id="UP001054889"/>
    </source>
</evidence>
<dbReference type="SUPFAM" id="SSF81383">
    <property type="entry name" value="F-box domain"/>
    <property type="match status" value="1"/>
</dbReference>
<organism evidence="2 3">
    <name type="scientific">Eleusine coracana subsp. coracana</name>
    <dbReference type="NCBI Taxonomy" id="191504"/>
    <lineage>
        <taxon>Eukaryota</taxon>
        <taxon>Viridiplantae</taxon>
        <taxon>Streptophyta</taxon>
        <taxon>Embryophyta</taxon>
        <taxon>Tracheophyta</taxon>
        <taxon>Spermatophyta</taxon>
        <taxon>Magnoliopsida</taxon>
        <taxon>Liliopsida</taxon>
        <taxon>Poales</taxon>
        <taxon>Poaceae</taxon>
        <taxon>PACMAD clade</taxon>
        <taxon>Chloridoideae</taxon>
        <taxon>Cynodonteae</taxon>
        <taxon>Eleusininae</taxon>
        <taxon>Eleusine</taxon>
    </lineage>
</organism>
<keyword evidence="3" id="KW-1185">Reference proteome</keyword>
<evidence type="ECO:0000259" key="1">
    <source>
        <dbReference type="SMART" id="SM00256"/>
    </source>
</evidence>
<reference evidence="2" key="2">
    <citation type="submission" date="2021-12" db="EMBL/GenBank/DDBJ databases">
        <title>Resequencing data analysis of finger millet.</title>
        <authorList>
            <person name="Hatakeyama M."/>
            <person name="Aluri S."/>
            <person name="Balachadran M.T."/>
            <person name="Sivarajan S.R."/>
            <person name="Poveda L."/>
            <person name="Shimizu-Inatsugi R."/>
            <person name="Schlapbach R."/>
            <person name="Sreeman S.M."/>
            <person name="Shimizu K.K."/>
        </authorList>
    </citation>
    <scope>NUCLEOTIDE SEQUENCE</scope>
</reference>
<dbReference type="AlphaFoldDB" id="A0AAV5DPW0"/>
<proteinExistence type="predicted"/>
<dbReference type="InterPro" id="IPR001810">
    <property type="entry name" value="F-box_dom"/>
</dbReference>
<name>A0AAV5DPW0_ELECO</name>